<dbReference type="GO" id="GO:0008422">
    <property type="term" value="F:beta-glucosidase activity"/>
    <property type="evidence" value="ECO:0007669"/>
    <property type="project" value="TreeGrafter"/>
</dbReference>
<evidence type="ECO:0000313" key="5">
    <source>
        <dbReference type="Proteomes" id="UP001177023"/>
    </source>
</evidence>
<feature type="domain" description="Glycosyl-hydrolase family 116 catalytic region" evidence="2">
    <location>
        <begin position="297"/>
        <end position="663"/>
    </location>
</feature>
<dbReference type="GO" id="GO:0004348">
    <property type="term" value="F:glucosylceramidase activity"/>
    <property type="evidence" value="ECO:0007669"/>
    <property type="project" value="InterPro"/>
</dbReference>
<dbReference type="Gene3D" id="1.50.10.10">
    <property type="match status" value="1"/>
</dbReference>
<feature type="compositionally biased region" description="Basic and acidic residues" evidence="1">
    <location>
        <begin position="700"/>
        <end position="719"/>
    </location>
</feature>
<gene>
    <name evidence="4" type="ORF">MSPICULIGERA_LOCUS12803</name>
</gene>
<evidence type="ECO:0008006" key="6">
    <source>
        <dbReference type="Google" id="ProtNLM"/>
    </source>
</evidence>
<dbReference type="GO" id="GO:0006680">
    <property type="term" value="P:glucosylceramide catabolic process"/>
    <property type="evidence" value="ECO:0007669"/>
    <property type="project" value="InterPro"/>
</dbReference>
<evidence type="ECO:0000259" key="2">
    <source>
        <dbReference type="Pfam" id="PF04685"/>
    </source>
</evidence>
<dbReference type="GO" id="GO:0016020">
    <property type="term" value="C:membrane"/>
    <property type="evidence" value="ECO:0007669"/>
    <property type="project" value="InterPro"/>
</dbReference>
<name>A0AA36G153_9BILA</name>
<dbReference type="SUPFAM" id="SSF48208">
    <property type="entry name" value="Six-hairpin glycosidases"/>
    <property type="match status" value="1"/>
</dbReference>
<evidence type="ECO:0000256" key="1">
    <source>
        <dbReference type="SAM" id="MobiDB-lite"/>
    </source>
</evidence>
<evidence type="ECO:0000259" key="3">
    <source>
        <dbReference type="Pfam" id="PF12215"/>
    </source>
</evidence>
<protein>
    <recommendedName>
        <fullName evidence="6">NLGase</fullName>
    </recommendedName>
</protein>
<feature type="non-terminal residue" evidence="4">
    <location>
        <position position="1"/>
    </location>
</feature>
<dbReference type="Pfam" id="PF04685">
    <property type="entry name" value="DUF608"/>
    <property type="match status" value="1"/>
</dbReference>
<dbReference type="Pfam" id="PF12215">
    <property type="entry name" value="Glyco_hydr_116N"/>
    <property type="match status" value="1"/>
</dbReference>
<dbReference type="PANTHER" id="PTHR12654">
    <property type="entry name" value="BILE ACID BETA-GLUCOSIDASE-RELATED"/>
    <property type="match status" value="1"/>
</dbReference>
<feature type="domain" description="Glycosyl-hydrolase family 116 N-terminal" evidence="3">
    <location>
        <begin position="12"/>
        <end position="232"/>
    </location>
</feature>
<dbReference type="InterPro" id="IPR014551">
    <property type="entry name" value="B_Glucosidase_GBA2-typ"/>
</dbReference>
<keyword evidence="5" id="KW-1185">Reference proteome</keyword>
<sequence length="727" mass="83255">MLLFFCPPFLLGLYPRSWTKYRIPEYGVSITIRQTSPVFPNNYQETSYPVTSFSFDVDNDSGVEYEISLAFVFRNGTGRRKVDPTANCHSELFQNDEIHGVSLHHTIQGMPCVYALAAKAKPSTVISRCRSFDPCGNGLFLWQSLAETGDLPDEADLPHPHHQAVGVCHRSVLPPNSSSPSLSQMSLAWDMPTVRFGNAARQYKRRYTRFLGSACEAYIELCSQAINNAEKWERTIDEWQSPVINHKTLPAWYKSALFNELYYMTDGGTLWFEYDDQWARQEPHLSAYTRQLMGEYGRFGYLESWEYRMITTYDVHFYASFAIASLWPQVELVIQAEFCDQVEHSIETETRFHMEGDRGPLKTRDRIPHDLGNPAADPWLSTNAYVMHDTGKWKDLNLKFVLLSWRDWIVLAEKEKEFLRHVYPAVKRIINDALEMWDQDGDGMIENFGKADQTYDAWQMEGVSAYCGSLWLGALRVAEEMAAEIEDEEMRIRYHETLAKAKEVFISKLWTGEYFRFCERSRSRESIMADQLCGIWFLMSCSPDMAAELIPPSKVRSSLSKIYSHNVVLFGGGRMGAVNGMRPDGSLDRSYIQADEMWTGVTYAVAAFMIQHGDVERGLATAFGCYDTCYERFGLQFQTPEAIYEKRFYRAIGYMRPLSIWSMQWAMERHLGMEHPNIMALKEEGDGAADVPSPSPSSKSVRDSSSEGYFSEEKDEKTAKIAKHASV</sequence>
<dbReference type="EMBL" id="CATQJA010002630">
    <property type="protein sequence ID" value="CAJ0574470.1"/>
    <property type="molecule type" value="Genomic_DNA"/>
</dbReference>
<dbReference type="InterPro" id="IPR012341">
    <property type="entry name" value="6hp_glycosidase-like_sf"/>
</dbReference>
<feature type="region of interest" description="Disordered" evidence="1">
    <location>
        <begin position="683"/>
        <end position="727"/>
    </location>
</feature>
<dbReference type="Proteomes" id="UP001177023">
    <property type="component" value="Unassembled WGS sequence"/>
</dbReference>
<proteinExistence type="predicted"/>
<dbReference type="AlphaFoldDB" id="A0AA36G153"/>
<dbReference type="PANTHER" id="PTHR12654:SF2">
    <property type="entry name" value="NON-LYSOSOMAL GLUCOSYLCERAMIDASE"/>
    <property type="match status" value="1"/>
</dbReference>
<dbReference type="InterPro" id="IPR052566">
    <property type="entry name" value="Non-lysos_glucosylceramidase"/>
</dbReference>
<comment type="caution">
    <text evidence="4">The sequence shown here is derived from an EMBL/GenBank/DDBJ whole genome shotgun (WGS) entry which is preliminary data.</text>
</comment>
<organism evidence="4 5">
    <name type="scientific">Mesorhabditis spiculigera</name>
    <dbReference type="NCBI Taxonomy" id="96644"/>
    <lineage>
        <taxon>Eukaryota</taxon>
        <taxon>Metazoa</taxon>
        <taxon>Ecdysozoa</taxon>
        <taxon>Nematoda</taxon>
        <taxon>Chromadorea</taxon>
        <taxon>Rhabditida</taxon>
        <taxon>Rhabditina</taxon>
        <taxon>Rhabditomorpha</taxon>
        <taxon>Rhabditoidea</taxon>
        <taxon>Rhabditidae</taxon>
        <taxon>Mesorhabditinae</taxon>
        <taxon>Mesorhabditis</taxon>
    </lineage>
</organism>
<dbReference type="InterPro" id="IPR006775">
    <property type="entry name" value="GH116_catalytic"/>
</dbReference>
<dbReference type="InterPro" id="IPR008928">
    <property type="entry name" value="6-hairpin_glycosidase_sf"/>
</dbReference>
<dbReference type="GO" id="GO:0005975">
    <property type="term" value="P:carbohydrate metabolic process"/>
    <property type="evidence" value="ECO:0007669"/>
    <property type="project" value="InterPro"/>
</dbReference>
<reference evidence="4" key="1">
    <citation type="submission" date="2023-06" db="EMBL/GenBank/DDBJ databases">
        <authorList>
            <person name="Delattre M."/>
        </authorList>
    </citation>
    <scope>NUCLEOTIDE SEQUENCE</scope>
    <source>
        <strain evidence="4">AF72</strain>
    </source>
</reference>
<dbReference type="InterPro" id="IPR024462">
    <property type="entry name" value="GH116_N"/>
</dbReference>
<dbReference type="PIRSF" id="PIRSF028944">
    <property type="entry name" value="Beta_gluc_GBA2"/>
    <property type="match status" value="1"/>
</dbReference>
<evidence type="ECO:0000313" key="4">
    <source>
        <dbReference type="EMBL" id="CAJ0574470.1"/>
    </source>
</evidence>
<accession>A0AA36G153</accession>